<dbReference type="EMBL" id="QQAV01000001">
    <property type="protein sequence ID" value="RDI29322.1"/>
    <property type="molecule type" value="Genomic_DNA"/>
</dbReference>
<feature type="compositionally biased region" description="Basic residues" evidence="1">
    <location>
        <begin position="97"/>
        <end position="106"/>
    </location>
</feature>
<reference evidence="2 3" key="1">
    <citation type="submission" date="2018-07" db="EMBL/GenBank/DDBJ databases">
        <title>Genomic Encyclopedia of Type Strains, Phase IV (KMG-IV): sequencing the most valuable type-strain genomes for metagenomic binning, comparative biology and taxonomic classification.</title>
        <authorList>
            <person name="Goeker M."/>
        </authorList>
    </citation>
    <scope>NUCLEOTIDE SEQUENCE [LARGE SCALE GENOMIC DNA]</scope>
    <source>
        <strain evidence="2 3">DSM 21352</strain>
    </source>
</reference>
<comment type="caution">
    <text evidence="2">The sequence shown here is derived from an EMBL/GenBank/DDBJ whole genome shotgun (WGS) entry which is preliminary data.</text>
</comment>
<keyword evidence="3" id="KW-1185">Reference proteome</keyword>
<gene>
    <name evidence="2" type="ORF">DFR41_1011078</name>
</gene>
<dbReference type="Proteomes" id="UP000255265">
    <property type="component" value="Unassembled WGS sequence"/>
</dbReference>
<dbReference type="OrthoDB" id="8564132at2"/>
<protein>
    <submittedName>
        <fullName evidence="2">Putative transcriptional regulator</fullName>
    </submittedName>
</protein>
<evidence type="ECO:0000313" key="3">
    <source>
        <dbReference type="Proteomes" id="UP000255265"/>
    </source>
</evidence>
<dbReference type="InterPro" id="IPR010985">
    <property type="entry name" value="Ribbon_hlx_hlx"/>
</dbReference>
<organism evidence="2 3">
    <name type="scientific">Pseudacidovorax intermedius</name>
    <dbReference type="NCBI Taxonomy" id="433924"/>
    <lineage>
        <taxon>Bacteria</taxon>
        <taxon>Pseudomonadati</taxon>
        <taxon>Pseudomonadota</taxon>
        <taxon>Betaproteobacteria</taxon>
        <taxon>Burkholderiales</taxon>
        <taxon>Comamonadaceae</taxon>
        <taxon>Pseudacidovorax</taxon>
    </lineage>
</organism>
<name>A0A370FNL1_9BURK</name>
<sequence>MGTTSLKLPEDLKQTIQQFAEQDRVSAHAFMLRTLQDEVRRRQQRAEFVADAMAAAAEIDAGGPVYDAEDVFDWLHARIRARGTDEVVPEPVPVRGRGSKPKKKAA</sequence>
<evidence type="ECO:0000313" key="2">
    <source>
        <dbReference type="EMBL" id="RDI29322.1"/>
    </source>
</evidence>
<dbReference type="STRING" id="433924.NS331_03890"/>
<dbReference type="RefSeq" id="WP_147284319.1">
    <property type="nucleotide sequence ID" value="NZ_QQAV01000001.1"/>
</dbReference>
<dbReference type="SUPFAM" id="SSF47598">
    <property type="entry name" value="Ribbon-helix-helix"/>
    <property type="match status" value="1"/>
</dbReference>
<evidence type="ECO:0000256" key="1">
    <source>
        <dbReference type="SAM" id="MobiDB-lite"/>
    </source>
</evidence>
<proteinExistence type="predicted"/>
<accession>A0A370FNL1</accession>
<dbReference type="AlphaFoldDB" id="A0A370FNL1"/>
<feature type="region of interest" description="Disordered" evidence="1">
    <location>
        <begin position="85"/>
        <end position="106"/>
    </location>
</feature>
<dbReference type="GO" id="GO:0006355">
    <property type="term" value="P:regulation of DNA-templated transcription"/>
    <property type="evidence" value="ECO:0007669"/>
    <property type="project" value="InterPro"/>
</dbReference>